<dbReference type="Pfam" id="PF03446">
    <property type="entry name" value="NAD_binding_2"/>
    <property type="match status" value="2"/>
</dbReference>
<dbReference type="EMBL" id="JANBVO010000019">
    <property type="protein sequence ID" value="KAJ9143492.1"/>
    <property type="molecule type" value="Genomic_DNA"/>
</dbReference>
<reference evidence="3" key="1">
    <citation type="submission" date="2022-07" db="EMBL/GenBank/DDBJ databases">
        <title>Fungi with potential for degradation of polypropylene.</title>
        <authorList>
            <person name="Gostincar C."/>
        </authorList>
    </citation>
    <scope>NUCLEOTIDE SEQUENCE</scope>
    <source>
        <strain evidence="3">EXF-13308</strain>
    </source>
</reference>
<dbReference type="Pfam" id="PF14833">
    <property type="entry name" value="NAD_binding_11"/>
    <property type="match status" value="2"/>
</dbReference>
<feature type="domain" description="6-phosphogluconate dehydrogenase NADP-binding" evidence="1">
    <location>
        <begin position="10"/>
        <end position="171"/>
    </location>
</feature>
<dbReference type="PANTHER" id="PTHR43060:SF17">
    <property type="entry name" value="L-THREONATE DEHYDROGENASE"/>
    <property type="match status" value="1"/>
</dbReference>
<feature type="domain" description="3-hydroxyisobutyrate dehydrogenase-like NAD-binding" evidence="2">
    <location>
        <begin position="178"/>
        <end position="297"/>
    </location>
</feature>
<dbReference type="Gene3D" id="1.10.1040.10">
    <property type="entry name" value="N-(1-d-carboxylethyl)-l-norvaline Dehydrogenase, domain 2"/>
    <property type="match status" value="2"/>
</dbReference>
<evidence type="ECO:0000259" key="1">
    <source>
        <dbReference type="Pfam" id="PF03446"/>
    </source>
</evidence>
<dbReference type="PANTHER" id="PTHR43060">
    <property type="entry name" value="3-HYDROXYISOBUTYRATE DEHYDROGENASE-LIKE 1, MITOCHONDRIAL-RELATED"/>
    <property type="match status" value="1"/>
</dbReference>
<dbReference type="InterPro" id="IPR008927">
    <property type="entry name" value="6-PGluconate_DH-like_C_sf"/>
</dbReference>
<evidence type="ECO:0000313" key="4">
    <source>
        <dbReference type="Proteomes" id="UP001174694"/>
    </source>
</evidence>
<organism evidence="3 4">
    <name type="scientific">Pleurostoma richardsiae</name>
    <dbReference type="NCBI Taxonomy" id="41990"/>
    <lineage>
        <taxon>Eukaryota</taxon>
        <taxon>Fungi</taxon>
        <taxon>Dikarya</taxon>
        <taxon>Ascomycota</taxon>
        <taxon>Pezizomycotina</taxon>
        <taxon>Sordariomycetes</taxon>
        <taxon>Sordariomycetidae</taxon>
        <taxon>Calosphaeriales</taxon>
        <taxon>Pleurostomataceae</taxon>
        <taxon>Pleurostoma</taxon>
    </lineage>
</organism>
<sequence>MAATGDPAVTIGFVGLGAMGFGMACNLLKQPHYRVRGFDVYGPSAERFAAYGGQIGESPREIARDSRFFICMAANESQVDDILFNDKTGALKALPTDATILICSTVSPTFCEDLPSRITLAGRPDVQVLDCPVSGGTKRAAEGKLTMFGSGTAAALASADALLRLMSEKLYLIPGAAGVASKVKMVNQLMVGVHIAAAAEAMAMAAKAGLDTREVYDIIINAAGNSWAFENRVPHMIEGDWTPHSALDIFVKDMAIVVSTARSLQFPLPLASVVEQLYISASSQGYGKDDDAGLVRVFLPPHMHDVVQKSAAPPHQRQELKPATSQPRVSRIGMIGLGAMGQGMAASLLRAGYPVQGYDVYPKTMDKFLSHPGQGTAAKSPAEAVKGAEVVILMVQNASQVEDILFGTGKAAESLSDGAVVILSSTVPPHFVRVLQEKLENLQRQLVLLDAPVSGGVVRAANGNLTIICSGKESVISQMYDLLLAMTGVPSNLRHVQGAVGAASSVKCVNQLLAGVHIAVAAEAMAFAARLGLEPRPVFEILSNAAASSWMFVNRVPQMLDGDWTPHSALAIFVKDLGIVLDEAKRLQCFCPVSSAAHTLYLAGAAHGLAHEADAGVVRLWTLVADVSPADANVQDPVEQYQGTASLINAPSRENN</sequence>
<dbReference type="GO" id="GO:0016491">
    <property type="term" value="F:oxidoreductase activity"/>
    <property type="evidence" value="ECO:0007669"/>
    <property type="project" value="InterPro"/>
</dbReference>
<accession>A0AA38RDB9</accession>
<protein>
    <submittedName>
        <fullName evidence="3">Ketose-bisphosphate aldolase class-II family protein</fullName>
    </submittedName>
</protein>
<evidence type="ECO:0000313" key="3">
    <source>
        <dbReference type="EMBL" id="KAJ9143492.1"/>
    </source>
</evidence>
<evidence type="ECO:0000259" key="2">
    <source>
        <dbReference type="Pfam" id="PF14833"/>
    </source>
</evidence>
<dbReference type="AlphaFoldDB" id="A0AA38RDB9"/>
<dbReference type="GO" id="GO:0050661">
    <property type="term" value="F:NADP binding"/>
    <property type="evidence" value="ECO:0007669"/>
    <property type="project" value="InterPro"/>
</dbReference>
<dbReference type="Gene3D" id="3.40.50.720">
    <property type="entry name" value="NAD(P)-binding Rossmann-like Domain"/>
    <property type="match status" value="2"/>
</dbReference>
<dbReference type="InterPro" id="IPR013328">
    <property type="entry name" value="6PGD_dom2"/>
</dbReference>
<dbReference type="GO" id="GO:0051287">
    <property type="term" value="F:NAD binding"/>
    <property type="evidence" value="ECO:0007669"/>
    <property type="project" value="InterPro"/>
</dbReference>
<dbReference type="Proteomes" id="UP001174694">
    <property type="component" value="Unassembled WGS sequence"/>
</dbReference>
<dbReference type="PROSITE" id="PS00895">
    <property type="entry name" value="3_HYDROXYISOBUT_DH"/>
    <property type="match status" value="2"/>
</dbReference>
<feature type="domain" description="3-hydroxyisobutyrate dehydrogenase-like NAD-binding" evidence="2">
    <location>
        <begin position="501"/>
        <end position="620"/>
    </location>
</feature>
<dbReference type="InterPro" id="IPR036291">
    <property type="entry name" value="NAD(P)-bd_dom_sf"/>
</dbReference>
<comment type="caution">
    <text evidence="3">The sequence shown here is derived from an EMBL/GenBank/DDBJ whole genome shotgun (WGS) entry which is preliminary data.</text>
</comment>
<dbReference type="SUPFAM" id="SSF48179">
    <property type="entry name" value="6-phosphogluconate dehydrogenase C-terminal domain-like"/>
    <property type="match status" value="2"/>
</dbReference>
<name>A0AA38RDB9_9PEZI</name>
<dbReference type="InterPro" id="IPR006115">
    <property type="entry name" value="6PGDH_NADP-bd"/>
</dbReference>
<dbReference type="InterPro" id="IPR002204">
    <property type="entry name" value="3-OH-isobutyrate_DH-rel_CS"/>
</dbReference>
<feature type="domain" description="6-phosphogluconate dehydrogenase NADP-binding" evidence="1">
    <location>
        <begin position="331"/>
        <end position="487"/>
    </location>
</feature>
<proteinExistence type="predicted"/>
<gene>
    <name evidence="3" type="ORF">NKR23_g6580</name>
</gene>
<dbReference type="InterPro" id="IPR029154">
    <property type="entry name" value="HIBADH-like_NADP-bd"/>
</dbReference>
<keyword evidence="4" id="KW-1185">Reference proteome</keyword>
<dbReference type="SUPFAM" id="SSF51735">
    <property type="entry name" value="NAD(P)-binding Rossmann-fold domains"/>
    <property type="match status" value="2"/>
</dbReference>